<protein>
    <submittedName>
        <fullName evidence="1">Uncharacterized protein</fullName>
    </submittedName>
</protein>
<dbReference type="RefSeq" id="WP_220656682.1">
    <property type="nucleotide sequence ID" value="NZ_JAUTIX010000001.1"/>
</dbReference>
<name>A0AA90NEF7_9ACTN</name>
<organism evidence="1 2">
    <name type="scientific">Tsukamurella strandjordii</name>
    <dbReference type="NCBI Taxonomy" id="147577"/>
    <lineage>
        <taxon>Bacteria</taxon>
        <taxon>Bacillati</taxon>
        <taxon>Actinomycetota</taxon>
        <taxon>Actinomycetes</taxon>
        <taxon>Mycobacteriales</taxon>
        <taxon>Tsukamurellaceae</taxon>
        <taxon>Tsukamurella</taxon>
    </lineage>
</organism>
<sequence length="356" mass="37680">MAQHRDDALTSPLRTLGELAEKAGLAATDIAVLSGVSRSSVSRLWSDPRWLDKASGSIAQALSAVVPGIRDYATLVADTVATRRAGEACEAAGLELDWSLLADLVDEDGAVGVVPALFGAAALAGNAETAAHALSRCWGAAADRACDAIFRPPSSGGVVADPGAVVDGARRIVAGAPADGAREVIGRGMALHRLTRNCGHDRREPEQSSSGFPLSEAFRYRGAATGRMIAGDSDVLRRYRAVLVREAALQWAEVWSLATYSRDLAPRISGPMKLKPGRLRGTAEQVLADLDATTPAYQEYLLTCAIPLLVQADPRFGNQDQQLVAVLSDRVDSVPAARTAMAALRRYAHRPPARER</sequence>
<gene>
    <name evidence="1" type="ORF">Q7X28_02840</name>
</gene>
<reference evidence="1" key="1">
    <citation type="submission" date="2023-08" db="EMBL/GenBank/DDBJ databases">
        <title>The draft genome of Tsukamurella strandjordii strain 050030.</title>
        <authorList>
            <person name="Zhao F."/>
            <person name="Feng Y."/>
            <person name="Zong Z."/>
        </authorList>
    </citation>
    <scope>NUCLEOTIDE SEQUENCE</scope>
    <source>
        <strain evidence="1">050030</strain>
    </source>
</reference>
<evidence type="ECO:0000313" key="2">
    <source>
        <dbReference type="Proteomes" id="UP001178281"/>
    </source>
</evidence>
<dbReference type="EMBL" id="JAUTIX010000001">
    <property type="protein sequence ID" value="MDP0396854.1"/>
    <property type="molecule type" value="Genomic_DNA"/>
</dbReference>
<evidence type="ECO:0000313" key="1">
    <source>
        <dbReference type="EMBL" id="MDP0396854.1"/>
    </source>
</evidence>
<proteinExistence type="predicted"/>
<keyword evidence="2" id="KW-1185">Reference proteome</keyword>
<accession>A0AA90NEF7</accession>
<comment type="caution">
    <text evidence="1">The sequence shown here is derived from an EMBL/GenBank/DDBJ whole genome shotgun (WGS) entry which is preliminary data.</text>
</comment>
<dbReference type="AlphaFoldDB" id="A0AA90NEF7"/>
<dbReference type="Proteomes" id="UP001178281">
    <property type="component" value="Unassembled WGS sequence"/>
</dbReference>